<dbReference type="Proteomes" id="UP001222030">
    <property type="component" value="Unassembled WGS sequence"/>
</dbReference>
<reference evidence="2 3" key="1">
    <citation type="submission" date="2023-01" db="EMBL/GenBank/DDBJ databases">
        <title>Novel species of the genus Vogesella isolated from rivers.</title>
        <authorList>
            <person name="Lu H."/>
        </authorList>
    </citation>
    <scope>NUCLEOTIDE SEQUENCE [LARGE SCALE GENOMIC DNA]</scope>
    <source>
        <strain evidence="2 3">LYT5W</strain>
    </source>
</reference>
<gene>
    <name evidence="2" type="ORF">PQU96_05935</name>
</gene>
<evidence type="ECO:0000313" key="3">
    <source>
        <dbReference type="Proteomes" id="UP001222030"/>
    </source>
</evidence>
<name>A0ABT5IMB2_9NEIS</name>
<proteinExistence type="predicted"/>
<evidence type="ECO:0000256" key="1">
    <source>
        <dbReference type="SAM" id="Phobius"/>
    </source>
</evidence>
<organism evidence="2 3">
    <name type="scientific">Vogesella margarita</name>
    <dbReference type="NCBI Taxonomy" id="2984199"/>
    <lineage>
        <taxon>Bacteria</taxon>
        <taxon>Pseudomonadati</taxon>
        <taxon>Pseudomonadota</taxon>
        <taxon>Betaproteobacteria</taxon>
        <taxon>Neisseriales</taxon>
        <taxon>Chromobacteriaceae</taxon>
        <taxon>Vogesella</taxon>
    </lineage>
</organism>
<keyword evidence="1" id="KW-1133">Transmembrane helix</keyword>
<dbReference type="EMBL" id="JAQQLE010000003">
    <property type="protein sequence ID" value="MDC7713680.1"/>
    <property type="molecule type" value="Genomic_DNA"/>
</dbReference>
<accession>A0ABT5IMB2</accession>
<protein>
    <submittedName>
        <fullName evidence="2">Uncharacterized protein</fullName>
    </submittedName>
</protein>
<keyword evidence="1" id="KW-0812">Transmembrane</keyword>
<evidence type="ECO:0000313" key="2">
    <source>
        <dbReference type="EMBL" id="MDC7713680.1"/>
    </source>
</evidence>
<comment type="caution">
    <text evidence="2">The sequence shown here is derived from an EMBL/GenBank/DDBJ whole genome shotgun (WGS) entry which is preliminary data.</text>
</comment>
<keyword evidence="1" id="KW-0472">Membrane</keyword>
<sequence length="57" mass="6495">MNTMQDKEREADLEQRIRCYEELESRAQWPGAMGMADYLAALLLTVGLVVACYVWGV</sequence>
<feature type="transmembrane region" description="Helical" evidence="1">
    <location>
        <begin position="35"/>
        <end position="56"/>
    </location>
</feature>
<keyword evidence="3" id="KW-1185">Reference proteome</keyword>
<dbReference type="RefSeq" id="WP_272771323.1">
    <property type="nucleotide sequence ID" value="NZ_JAQQLE010000003.1"/>
</dbReference>